<proteinExistence type="predicted"/>
<reference evidence="1 2" key="1">
    <citation type="submission" date="2018-06" db="EMBL/GenBank/DDBJ databases">
        <authorList>
            <consortium name="Pathogen Informatics"/>
            <person name="Doyle S."/>
        </authorList>
    </citation>
    <scope>NUCLEOTIDE SEQUENCE [LARGE SCALE GENOMIC DNA]</scope>
    <source>
        <strain evidence="1 2">NCTC13760</strain>
    </source>
</reference>
<protein>
    <submittedName>
        <fullName evidence="1">Uncharacterized protein</fullName>
    </submittedName>
</protein>
<gene>
    <name evidence="1" type="ORF">NCTC13760_02067</name>
</gene>
<dbReference type="NCBIfam" id="NF038353">
    <property type="entry name" value="FxLYD_dom"/>
    <property type="match status" value="1"/>
</dbReference>
<accession>A0A380KTF5</accession>
<organism evidence="1 2">
    <name type="scientific">Streptococcus infantarius</name>
    <dbReference type="NCBI Taxonomy" id="102684"/>
    <lineage>
        <taxon>Bacteria</taxon>
        <taxon>Bacillati</taxon>
        <taxon>Bacillota</taxon>
        <taxon>Bacilli</taxon>
        <taxon>Lactobacillales</taxon>
        <taxon>Streptococcaceae</taxon>
        <taxon>Streptococcus</taxon>
    </lineage>
</organism>
<dbReference type="AlphaFoldDB" id="A0A380KTF5"/>
<name>A0A380KTF5_9STRE</name>
<dbReference type="EMBL" id="UHFP01000002">
    <property type="protein sequence ID" value="SUN72127.1"/>
    <property type="molecule type" value="Genomic_DNA"/>
</dbReference>
<evidence type="ECO:0000313" key="2">
    <source>
        <dbReference type="Proteomes" id="UP000255352"/>
    </source>
</evidence>
<dbReference type="Proteomes" id="UP000255352">
    <property type="component" value="Unassembled WGS sequence"/>
</dbReference>
<sequence>MIIGKKHYDSRTSKLITINDIKKIEVSEKNQSILDELLASGKEVQTKNKNEDTIKSFADSLTFTLDEANSDESASYYIYTATAENTTQLNFEYLSLNIKLIDDQGTTVDTQPIYENNWAANEKRNLEFTTDKTFQLFKLQ</sequence>
<dbReference type="InterPro" id="IPR047676">
    <property type="entry name" value="FxLYD_dom"/>
</dbReference>
<evidence type="ECO:0000313" key="1">
    <source>
        <dbReference type="EMBL" id="SUN72127.1"/>
    </source>
</evidence>